<evidence type="ECO:0000256" key="1">
    <source>
        <dbReference type="SAM" id="Coils"/>
    </source>
</evidence>
<feature type="coiled-coil region" evidence="1">
    <location>
        <begin position="10"/>
        <end position="58"/>
    </location>
</feature>
<comment type="caution">
    <text evidence="2">The sequence shown here is derived from an EMBL/GenBank/DDBJ whole genome shotgun (WGS) entry which is preliminary data.</text>
</comment>
<sequence length="292" mass="34459">MIKDNMKPMNDKIDKLNKNFENETKMLKNKLYEKDILITNLQSQIHESRDRIGKLQAEVKLQAQQIKDKDDNINENEKQRQLNDKIISRLDVIDNKLKKQNATEKKSTKNDTSTDIVYISKQPITSENNIVLHESNSNDCDNYTEDNKIYTASKNYVDYSTLTNDLQYDEMVRPIETKVTDNDTAIFRGVVRKRTKRIVLYNVIADKPYELVSSAVKTYAEQKDVHITFTKLLKKRESRGKSTYIMRVNINEDDFFNKIETDNQFWPKGIYWRDYVPYNSNTNNNKPDSQWD</sequence>
<name>A0A8S3R0U5_MYTED</name>
<accession>A0A8S3R0U5</accession>
<evidence type="ECO:0000313" key="3">
    <source>
        <dbReference type="Proteomes" id="UP000683360"/>
    </source>
</evidence>
<proteinExistence type="predicted"/>
<gene>
    <name evidence="2" type="ORF">MEDL_15256</name>
</gene>
<evidence type="ECO:0000313" key="2">
    <source>
        <dbReference type="EMBL" id="CAG2200618.1"/>
    </source>
</evidence>
<dbReference type="OrthoDB" id="6082704at2759"/>
<dbReference type="EMBL" id="CAJPWZ010000752">
    <property type="protein sequence ID" value="CAG2200618.1"/>
    <property type="molecule type" value="Genomic_DNA"/>
</dbReference>
<dbReference type="Proteomes" id="UP000683360">
    <property type="component" value="Unassembled WGS sequence"/>
</dbReference>
<dbReference type="AlphaFoldDB" id="A0A8S3R0U5"/>
<organism evidence="2 3">
    <name type="scientific">Mytilus edulis</name>
    <name type="common">Blue mussel</name>
    <dbReference type="NCBI Taxonomy" id="6550"/>
    <lineage>
        <taxon>Eukaryota</taxon>
        <taxon>Metazoa</taxon>
        <taxon>Spiralia</taxon>
        <taxon>Lophotrochozoa</taxon>
        <taxon>Mollusca</taxon>
        <taxon>Bivalvia</taxon>
        <taxon>Autobranchia</taxon>
        <taxon>Pteriomorphia</taxon>
        <taxon>Mytilida</taxon>
        <taxon>Mytiloidea</taxon>
        <taxon>Mytilidae</taxon>
        <taxon>Mytilinae</taxon>
        <taxon>Mytilus</taxon>
    </lineage>
</organism>
<protein>
    <submittedName>
        <fullName evidence="2">Uncharacterized protein</fullName>
    </submittedName>
</protein>
<keyword evidence="1" id="KW-0175">Coiled coil</keyword>
<reference evidence="2" key="1">
    <citation type="submission" date="2021-03" db="EMBL/GenBank/DDBJ databases">
        <authorList>
            <person name="Bekaert M."/>
        </authorList>
    </citation>
    <scope>NUCLEOTIDE SEQUENCE</scope>
</reference>
<keyword evidence="3" id="KW-1185">Reference proteome</keyword>